<accession>A0A1V6NCL2</accession>
<gene>
    <name evidence="2" type="ORF">PENPOL_c012G06240</name>
</gene>
<reference evidence="3" key="1">
    <citation type="journal article" date="2017" name="Nat. Microbiol.">
        <title>Global analysis of biosynthetic gene clusters reveals vast potential of secondary metabolite production in Penicillium species.</title>
        <authorList>
            <person name="Nielsen J.C."/>
            <person name="Grijseels S."/>
            <person name="Prigent S."/>
            <person name="Ji B."/>
            <person name="Dainat J."/>
            <person name="Nielsen K.F."/>
            <person name="Frisvad J.C."/>
            <person name="Workman M."/>
            <person name="Nielsen J."/>
        </authorList>
    </citation>
    <scope>NUCLEOTIDE SEQUENCE [LARGE SCALE GENOMIC DNA]</scope>
    <source>
        <strain evidence="3">IBT 4502</strain>
    </source>
</reference>
<keyword evidence="1" id="KW-1133">Transmembrane helix</keyword>
<proteinExistence type="predicted"/>
<keyword evidence="3" id="KW-1185">Reference proteome</keyword>
<evidence type="ECO:0000313" key="2">
    <source>
        <dbReference type="EMBL" id="OQD62468.1"/>
    </source>
</evidence>
<organism evidence="2 3">
    <name type="scientific">Penicillium polonicum</name>
    <dbReference type="NCBI Taxonomy" id="60169"/>
    <lineage>
        <taxon>Eukaryota</taxon>
        <taxon>Fungi</taxon>
        <taxon>Dikarya</taxon>
        <taxon>Ascomycota</taxon>
        <taxon>Pezizomycotina</taxon>
        <taxon>Eurotiomycetes</taxon>
        <taxon>Eurotiomycetidae</taxon>
        <taxon>Eurotiales</taxon>
        <taxon>Aspergillaceae</taxon>
        <taxon>Penicillium</taxon>
    </lineage>
</organism>
<dbReference type="Proteomes" id="UP000191408">
    <property type="component" value="Unassembled WGS sequence"/>
</dbReference>
<keyword evidence="1" id="KW-0472">Membrane</keyword>
<feature type="transmembrane region" description="Helical" evidence="1">
    <location>
        <begin position="289"/>
        <end position="317"/>
    </location>
</feature>
<dbReference type="EMBL" id="MDYM01000012">
    <property type="protein sequence ID" value="OQD62468.1"/>
    <property type="molecule type" value="Genomic_DNA"/>
</dbReference>
<dbReference type="AlphaFoldDB" id="A0A1V6NCL2"/>
<feature type="transmembrane region" description="Helical" evidence="1">
    <location>
        <begin position="337"/>
        <end position="359"/>
    </location>
</feature>
<dbReference type="OrthoDB" id="5429468at2759"/>
<evidence type="ECO:0000313" key="3">
    <source>
        <dbReference type="Proteomes" id="UP000191408"/>
    </source>
</evidence>
<protein>
    <submittedName>
        <fullName evidence="2">Uncharacterized protein</fullName>
    </submittedName>
</protein>
<keyword evidence="1" id="KW-0812">Transmembrane</keyword>
<name>A0A1V6NCL2_PENPO</name>
<sequence>MVLFAVRTDNTGFDSSSPEYALYKNTMVKDCYNTPLSAITYNCSAVKASLQYQNKVVGLTTPSLSIPNNSNGNKTVYSWCEVISCLNDLKVVPSTPHSSAFWATSLEVWNKVAITFLTSFWQLHKLQKALYSDEDTFCKGIEWDAWLIMAWDLASFIWWCFGFGRFAMIPTRYPVPSMLGWVSLWKYCYMLHYHPFDCVLRPFPRRAQTAKWTLYILATLQWIASVYICVFTWRWGSKKVSRYPAYECLASGIQDAPGTSSCSAKEICSNEQLFKSWVFHYPHQYIDGYVSLASLVLGLSFIAIVMICSLGAFPLIASMVKGGSPGKWRKRASGFDFGFAGSIGLAGVACILIAALTGYDAVQALDRPREGAIAFNWECNALHVTVSSWRYYLDVDYELPVRAARMWFNS</sequence>
<comment type="caution">
    <text evidence="2">The sequence shown here is derived from an EMBL/GenBank/DDBJ whole genome shotgun (WGS) entry which is preliminary data.</text>
</comment>
<feature type="transmembrane region" description="Helical" evidence="1">
    <location>
        <begin position="143"/>
        <end position="161"/>
    </location>
</feature>
<evidence type="ECO:0000256" key="1">
    <source>
        <dbReference type="SAM" id="Phobius"/>
    </source>
</evidence>
<feature type="transmembrane region" description="Helical" evidence="1">
    <location>
        <begin position="212"/>
        <end position="233"/>
    </location>
</feature>